<evidence type="ECO:0000313" key="2">
    <source>
        <dbReference type="EMBL" id="CAK8053846.1"/>
    </source>
</evidence>
<organism evidence="2 3">
    <name type="scientific">Eupransor demetentiae</name>
    <dbReference type="NCBI Taxonomy" id="3109584"/>
    <lineage>
        <taxon>Bacteria</taxon>
        <taxon>Bacillati</taxon>
        <taxon>Bacillota</taxon>
        <taxon>Bacilli</taxon>
        <taxon>Lactobacillales</taxon>
        <taxon>Lactobacillaceae</taxon>
        <taxon>Eupransor</taxon>
    </lineage>
</organism>
<reference evidence="2 3" key="1">
    <citation type="submission" date="2024-01" db="EMBL/GenBank/DDBJ databases">
        <authorList>
            <person name="Botero Cardona J."/>
        </authorList>
    </citation>
    <scope>NUCLEOTIDE SEQUENCE [LARGE SCALE GENOMIC DNA]</scope>
    <source>
        <strain evidence="2 3">LMG 33000</strain>
    </source>
</reference>
<keyword evidence="1" id="KW-0812">Transmembrane</keyword>
<dbReference type="RefSeq" id="WP_349641395.1">
    <property type="nucleotide sequence ID" value="NZ_CAWVOH010000001.1"/>
</dbReference>
<gene>
    <name evidence="2" type="ORF">R54876_GBNLAHCA_00405</name>
</gene>
<dbReference type="EMBL" id="CAWVOH010000001">
    <property type="protein sequence ID" value="CAK8053846.1"/>
    <property type="molecule type" value="Genomic_DNA"/>
</dbReference>
<name>A0ABM9N3X0_9LACO</name>
<comment type="caution">
    <text evidence="2">The sequence shown here is derived from an EMBL/GenBank/DDBJ whole genome shotgun (WGS) entry which is preliminary data.</text>
</comment>
<feature type="transmembrane region" description="Helical" evidence="1">
    <location>
        <begin position="7"/>
        <end position="31"/>
    </location>
</feature>
<keyword evidence="1" id="KW-1133">Transmembrane helix</keyword>
<evidence type="ECO:0000256" key="1">
    <source>
        <dbReference type="SAM" id="Phobius"/>
    </source>
</evidence>
<sequence length="190" mass="21098">MKKHSGLWFYLFWLLILAIFAGGLYTAYLAFAPTQTVANTTQVSDDTSFDINLNREQVNGLAATYLNDTGNGNFHFKVGEENVTASGAISILGQKINAVMTMTPEVTNDGNIVLKTKSISLGKIDLPTKVAMGYVKQMYDGPEYVQIQPDQEQITINMSKVSKNKRMKFKAKQIDLKDNQFKFIGVINNG</sequence>
<dbReference type="Pfam" id="PF09911">
    <property type="entry name" value="DUF2140"/>
    <property type="match status" value="1"/>
</dbReference>
<keyword evidence="3" id="KW-1185">Reference proteome</keyword>
<keyword evidence="1" id="KW-0472">Membrane</keyword>
<dbReference type="Proteomes" id="UP001314241">
    <property type="component" value="Unassembled WGS sequence"/>
</dbReference>
<evidence type="ECO:0000313" key="3">
    <source>
        <dbReference type="Proteomes" id="UP001314241"/>
    </source>
</evidence>
<proteinExistence type="predicted"/>
<dbReference type="InterPro" id="IPR018672">
    <property type="entry name" value="DUF2140"/>
</dbReference>
<protein>
    <submittedName>
        <fullName evidence="2">DUF2140 family (YpmS)</fullName>
    </submittedName>
</protein>
<accession>A0ABM9N3X0</accession>